<organism evidence="1 2">
    <name type="scientific">Clostridium thermobutyricum</name>
    <dbReference type="NCBI Taxonomy" id="29372"/>
    <lineage>
        <taxon>Bacteria</taxon>
        <taxon>Bacillati</taxon>
        <taxon>Bacillota</taxon>
        <taxon>Clostridia</taxon>
        <taxon>Eubacteriales</taxon>
        <taxon>Clostridiaceae</taxon>
        <taxon>Clostridium</taxon>
    </lineage>
</organism>
<reference evidence="1 2" key="1">
    <citation type="submission" date="2013-01" db="EMBL/GenBank/DDBJ databases">
        <title>The Genome Sequence of Clostridium colicanis 209318.</title>
        <authorList>
            <consortium name="The Broad Institute Genome Sequencing Platform"/>
            <person name="Earl A."/>
            <person name="Ward D."/>
            <person name="Feldgarden M."/>
            <person name="Gevers D."/>
            <person name="Courvalin P."/>
            <person name="Lambert T."/>
            <person name="Walker B."/>
            <person name="Young S.K."/>
            <person name="Zeng Q."/>
            <person name="Gargeya S."/>
            <person name="Fitzgerald M."/>
            <person name="Haas B."/>
            <person name="Abouelleil A."/>
            <person name="Alvarado L."/>
            <person name="Arachchi H.M."/>
            <person name="Berlin A.M."/>
            <person name="Chapman S.B."/>
            <person name="Dewar J."/>
            <person name="Goldberg J."/>
            <person name="Griggs A."/>
            <person name="Gujja S."/>
            <person name="Hansen M."/>
            <person name="Howarth C."/>
            <person name="Imamovic A."/>
            <person name="Larimer J."/>
            <person name="McCowan C."/>
            <person name="Murphy C."/>
            <person name="Neiman D."/>
            <person name="Pearson M."/>
            <person name="Priest M."/>
            <person name="Roberts A."/>
            <person name="Saif S."/>
            <person name="Shea T."/>
            <person name="Sisk P."/>
            <person name="Sykes S."/>
            <person name="Wortman J."/>
            <person name="Nusbaum C."/>
            <person name="Birren B."/>
        </authorList>
    </citation>
    <scope>NUCLEOTIDE SEQUENCE [LARGE SCALE GENOMIC DNA]</scope>
    <source>
        <strain evidence="1 2">209318</strain>
    </source>
</reference>
<evidence type="ECO:0000313" key="1">
    <source>
        <dbReference type="EMBL" id="ENZ01664.1"/>
    </source>
</evidence>
<proteinExistence type="predicted"/>
<comment type="caution">
    <text evidence="1">The sequence shown here is derived from an EMBL/GenBank/DDBJ whole genome shotgun (WGS) entry which is preliminary data.</text>
</comment>
<protein>
    <submittedName>
        <fullName evidence="1">Uncharacterized protein</fullName>
    </submittedName>
</protein>
<dbReference type="RefSeq" id="WP_002597400.1">
    <property type="nucleotide sequence ID" value="NZ_KB850956.1"/>
</dbReference>
<dbReference type="Proteomes" id="UP000013097">
    <property type="component" value="Unassembled WGS sequence"/>
</dbReference>
<evidence type="ECO:0000313" key="2">
    <source>
        <dbReference type="Proteomes" id="UP000013097"/>
    </source>
</evidence>
<dbReference type="AlphaFoldDB" id="N9Y0L1"/>
<keyword evidence="2" id="KW-1185">Reference proteome</keyword>
<dbReference type="HOGENOM" id="CLU_3042014_0_0_9"/>
<sequence>MKKLIQKTDKYIWYQYGSIHRLHVFNDKYTISDNMKGLVTKNIENVRKRIEELN</sequence>
<accession>N9Y0L1</accession>
<dbReference type="EMBL" id="AGYT01000008">
    <property type="protein sequence ID" value="ENZ01664.1"/>
    <property type="molecule type" value="Genomic_DNA"/>
</dbReference>
<name>N9Y0L1_9CLOT</name>
<gene>
    <name evidence="1" type="ORF">HMPREF1092_00898</name>
</gene>